<dbReference type="CDD" id="cd10443">
    <property type="entry name" value="GIY-YIG_HE_Tlr8p_PBC-V_like"/>
    <property type="match status" value="1"/>
</dbReference>
<dbReference type="InterPro" id="IPR035901">
    <property type="entry name" value="GIY-YIG_endonuc_sf"/>
</dbReference>
<dbReference type="Pfam" id="PF07453">
    <property type="entry name" value="NUMOD1"/>
    <property type="match status" value="2"/>
</dbReference>
<evidence type="ECO:0000259" key="1">
    <source>
        <dbReference type="PROSITE" id="PS50164"/>
    </source>
</evidence>
<dbReference type="InterPro" id="IPR036388">
    <property type="entry name" value="WH-like_DNA-bd_sf"/>
</dbReference>
<dbReference type="InterPro" id="IPR006350">
    <property type="entry name" value="Intron_endoG1"/>
</dbReference>
<proteinExistence type="predicted"/>
<dbReference type="Gene3D" id="3.40.1440.10">
    <property type="entry name" value="GIY-YIG endonuclease"/>
    <property type="match status" value="1"/>
</dbReference>
<keyword evidence="3" id="KW-1185">Reference proteome</keyword>
<dbReference type="Proteomes" id="UP001500426">
    <property type="component" value="Unassembled WGS sequence"/>
</dbReference>
<comment type="caution">
    <text evidence="2">The sequence shown here is derived from an EMBL/GenBank/DDBJ whole genome shotgun (WGS) entry which is preliminary data.</text>
</comment>
<dbReference type="SMART" id="SM00465">
    <property type="entry name" value="GIYc"/>
    <property type="match status" value="1"/>
</dbReference>
<sequence length="216" mass="24485">MEEKIIYKVINNITNQIYIGATTKSIEERKQDHFQKTLSGSELKFHKAIITYGTNSFFWSQIDTATTIDELAKKEVQYIEEFDTISNGYNSDKGGGFKKTVYQFNIETGDLINSYDDLSSAANAVNATKTSISNACLHYNKTCKDFVWSYSNTIELSSTLDLRKKAVNQISLDGSFVDYYESASEASRKTGISKTCITRCCRKERQQSGGFIWEYS</sequence>
<dbReference type="InterPro" id="IPR003647">
    <property type="entry name" value="Intron_nuc_1_rpt"/>
</dbReference>
<gene>
    <name evidence="2" type="ORF">GCM10022388_25900</name>
</gene>
<feature type="domain" description="GIY-YIG" evidence="1">
    <location>
        <begin position="2"/>
        <end position="91"/>
    </location>
</feature>
<dbReference type="NCBIfam" id="TIGR01453">
    <property type="entry name" value="grpIintron_endo"/>
    <property type="match status" value="1"/>
</dbReference>
<dbReference type="SUPFAM" id="SSF64496">
    <property type="entry name" value="DNA-binding domain of intron-encoded endonucleases"/>
    <property type="match status" value="1"/>
</dbReference>
<dbReference type="EMBL" id="BAABCS010000021">
    <property type="protein sequence ID" value="GAA4057937.1"/>
    <property type="molecule type" value="Genomic_DNA"/>
</dbReference>
<accession>A0ABP7V284</accession>
<dbReference type="Gene3D" id="1.10.10.10">
    <property type="entry name" value="Winged helix-like DNA-binding domain superfamily/Winged helix DNA-binding domain"/>
    <property type="match status" value="2"/>
</dbReference>
<dbReference type="InterPro" id="IPR010896">
    <property type="entry name" value="NUMOD1"/>
</dbReference>
<evidence type="ECO:0000313" key="3">
    <source>
        <dbReference type="Proteomes" id="UP001500426"/>
    </source>
</evidence>
<name>A0ABP7V284_9FLAO</name>
<dbReference type="SUPFAM" id="SSF82771">
    <property type="entry name" value="GIY-YIG endonuclease"/>
    <property type="match status" value="1"/>
</dbReference>
<reference evidence="3" key="1">
    <citation type="journal article" date="2019" name="Int. J. Syst. Evol. Microbiol.">
        <title>The Global Catalogue of Microorganisms (GCM) 10K type strain sequencing project: providing services to taxonomists for standard genome sequencing and annotation.</title>
        <authorList>
            <consortium name="The Broad Institute Genomics Platform"/>
            <consortium name="The Broad Institute Genome Sequencing Center for Infectious Disease"/>
            <person name="Wu L."/>
            <person name="Ma J."/>
        </authorList>
    </citation>
    <scope>NUCLEOTIDE SEQUENCE [LARGE SCALE GENOMIC DNA]</scope>
    <source>
        <strain evidence="3">JCM 17068</strain>
    </source>
</reference>
<dbReference type="PROSITE" id="PS50164">
    <property type="entry name" value="GIY_YIG"/>
    <property type="match status" value="1"/>
</dbReference>
<protein>
    <recommendedName>
        <fullName evidence="1">GIY-YIG domain-containing protein</fullName>
    </recommendedName>
</protein>
<evidence type="ECO:0000313" key="2">
    <source>
        <dbReference type="EMBL" id="GAA4057937.1"/>
    </source>
</evidence>
<dbReference type="InterPro" id="IPR000305">
    <property type="entry name" value="GIY-YIG_endonuc"/>
</dbReference>
<organism evidence="2 3">
    <name type="scientific">Flavobacterium chungnamense</name>
    <dbReference type="NCBI Taxonomy" id="706182"/>
    <lineage>
        <taxon>Bacteria</taxon>
        <taxon>Pseudomonadati</taxon>
        <taxon>Bacteroidota</taxon>
        <taxon>Flavobacteriia</taxon>
        <taxon>Flavobacteriales</taxon>
        <taxon>Flavobacteriaceae</taxon>
        <taxon>Flavobacterium</taxon>
    </lineage>
</organism>
<dbReference type="Pfam" id="PF01541">
    <property type="entry name" value="GIY-YIG"/>
    <property type="match status" value="1"/>
</dbReference>
<dbReference type="SMART" id="SM00497">
    <property type="entry name" value="IENR1"/>
    <property type="match status" value="2"/>
</dbReference>